<dbReference type="GO" id="GO:0016787">
    <property type="term" value="F:hydrolase activity"/>
    <property type="evidence" value="ECO:0007669"/>
    <property type="project" value="UniProtKB-KW"/>
</dbReference>
<keyword evidence="8 10" id="KW-0234">DNA repair</keyword>
<reference evidence="12 13" key="1">
    <citation type="journal article" date="2016" name="BMC Genomics">
        <title>Combined genomic and structural analyses of a cultured magnetotactic bacterium reveals its niche adaptation to a dynamic environment.</title>
        <authorList>
            <person name="Araujo A.C."/>
            <person name="Morillo V."/>
            <person name="Cypriano J."/>
            <person name="Teixeira L.C."/>
            <person name="Leao P."/>
            <person name="Lyra S."/>
            <person name="Almeida L.G."/>
            <person name="Bazylinski D.A."/>
            <person name="Vasconcellos A.T."/>
            <person name="Abreu F."/>
            <person name="Lins U."/>
        </authorList>
    </citation>
    <scope>NUCLEOTIDE SEQUENCE [LARGE SCALE GENOMIC DNA]</scope>
    <source>
        <strain evidence="12 13">IT-1</strain>
    </source>
</reference>
<dbReference type="InterPro" id="IPR004504">
    <property type="entry name" value="DNA_repair_RadA"/>
</dbReference>
<keyword evidence="10" id="KW-0862">Zinc</keyword>
<keyword evidence="6" id="KW-0346">Stress response</keyword>
<dbReference type="SUPFAM" id="SSF54211">
    <property type="entry name" value="Ribosomal protein S5 domain 2-like"/>
    <property type="match status" value="1"/>
</dbReference>
<gene>
    <name evidence="12" type="ORF">MAIT1_01406</name>
</gene>
<evidence type="ECO:0000256" key="3">
    <source>
        <dbReference type="ARBA" id="ARBA00022763"/>
    </source>
</evidence>
<comment type="similarity">
    <text evidence="10">Belongs to the RecA family. RadA subfamily.</text>
</comment>
<dbReference type="PROSITE" id="PS50162">
    <property type="entry name" value="RECA_2"/>
    <property type="match status" value="1"/>
</dbReference>
<evidence type="ECO:0000259" key="11">
    <source>
        <dbReference type="PROSITE" id="PS50162"/>
    </source>
</evidence>
<dbReference type="EMBL" id="LVJN01000020">
    <property type="protein sequence ID" value="OSM01443.1"/>
    <property type="molecule type" value="Genomic_DNA"/>
</dbReference>
<evidence type="ECO:0000256" key="9">
    <source>
        <dbReference type="NCBIfam" id="TIGR00416"/>
    </source>
</evidence>
<dbReference type="Pfam" id="PF13541">
    <property type="entry name" value="ChlI"/>
    <property type="match status" value="1"/>
</dbReference>
<keyword evidence="13" id="KW-1185">Reference proteome</keyword>
<evidence type="ECO:0000256" key="10">
    <source>
        <dbReference type="RuleBase" id="RU003555"/>
    </source>
</evidence>
<dbReference type="GO" id="GO:0140664">
    <property type="term" value="F:ATP-dependent DNA damage sensor activity"/>
    <property type="evidence" value="ECO:0007669"/>
    <property type="project" value="InterPro"/>
</dbReference>
<proteinExistence type="inferred from homology"/>
<organism evidence="12 13">
    <name type="scientific">Magnetofaba australis IT-1</name>
    <dbReference type="NCBI Taxonomy" id="1434232"/>
    <lineage>
        <taxon>Bacteria</taxon>
        <taxon>Pseudomonadati</taxon>
        <taxon>Pseudomonadota</taxon>
        <taxon>Magnetococcia</taxon>
        <taxon>Magnetococcales</taxon>
        <taxon>Magnetococcaceae</taxon>
        <taxon>Magnetofaba</taxon>
    </lineage>
</organism>
<dbReference type="GO" id="GO:0003684">
    <property type="term" value="F:damaged DNA binding"/>
    <property type="evidence" value="ECO:0007669"/>
    <property type="project" value="InterPro"/>
</dbReference>
<dbReference type="Proteomes" id="UP000194003">
    <property type="component" value="Unassembled WGS sequence"/>
</dbReference>
<evidence type="ECO:0000256" key="1">
    <source>
        <dbReference type="ARBA" id="ARBA00022723"/>
    </source>
</evidence>
<evidence type="ECO:0000256" key="4">
    <source>
        <dbReference type="ARBA" id="ARBA00022801"/>
    </source>
</evidence>
<keyword evidence="1 10" id="KW-0479">Metal-binding</keyword>
<name>A0A1Y2K073_9PROT</name>
<dbReference type="InterPro" id="IPR020588">
    <property type="entry name" value="RecA_ATP-bd"/>
</dbReference>
<evidence type="ECO:0000256" key="7">
    <source>
        <dbReference type="ARBA" id="ARBA00023125"/>
    </source>
</evidence>
<keyword evidence="7 10" id="KW-0238">DNA-binding</keyword>
<evidence type="ECO:0000313" key="13">
    <source>
        <dbReference type="Proteomes" id="UP000194003"/>
    </source>
</evidence>
<dbReference type="InterPro" id="IPR020568">
    <property type="entry name" value="Ribosomal_Su5_D2-typ_SF"/>
</dbReference>
<dbReference type="Gene3D" id="3.30.230.10">
    <property type="match status" value="1"/>
</dbReference>
<keyword evidence="3 10" id="KW-0227">DNA damage</keyword>
<dbReference type="Gene3D" id="3.40.50.300">
    <property type="entry name" value="P-loop containing nucleotide triphosphate hydrolases"/>
    <property type="match status" value="1"/>
</dbReference>
<evidence type="ECO:0000256" key="8">
    <source>
        <dbReference type="ARBA" id="ARBA00023204"/>
    </source>
</evidence>
<dbReference type="NCBIfam" id="TIGR00416">
    <property type="entry name" value="sms"/>
    <property type="match status" value="1"/>
</dbReference>
<dbReference type="GO" id="GO:0005524">
    <property type="term" value="F:ATP binding"/>
    <property type="evidence" value="ECO:0007669"/>
    <property type="project" value="UniProtKB-UniRule"/>
</dbReference>
<dbReference type="PRINTS" id="PR01874">
    <property type="entry name" value="DNAREPAIRADA"/>
</dbReference>
<keyword evidence="2 10" id="KW-0547">Nucleotide-binding</keyword>
<dbReference type="SUPFAM" id="SSF52540">
    <property type="entry name" value="P-loop containing nucleoside triphosphate hydrolases"/>
    <property type="match status" value="1"/>
</dbReference>
<evidence type="ECO:0000313" key="12">
    <source>
        <dbReference type="EMBL" id="OSM01443.1"/>
    </source>
</evidence>
<dbReference type="PANTHER" id="PTHR32472:SF10">
    <property type="entry name" value="DNA REPAIR PROTEIN RADA-LIKE PROTEIN"/>
    <property type="match status" value="1"/>
</dbReference>
<dbReference type="GO" id="GO:0008270">
    <property type="term" value="F:zinc ion binding"/>
    <property type="evidence" value="ECO:0007669"/>
    <property type="project" value="UniProtKB-KW"/>
</dbReference>
<dbReference type="Pfam" id="PF13481">
    <property type="entry name" value="AAA_25"/>
    <property type="match status" value="1"/>
</dbReference>
<protein>
    <recommendedName>
        <fullName evidence="9 10">DNA repair protein RadA</fullName>
    </recommendedName>
</protein>
<evidence type="ECO:0000256" key="6">
    <source>
        <dbReference type="ARBA" id="ARBA00023016"/>
    </source>
</evidence>
<evidence type="ECO:0000256" key="5">
    <source>
        <dbReference type="ARBA" id="ARBA00022840"/>
    </source>
</evidence>
<evidence type="ECO:0000256" key="2">
    <source>
        <dbReference type="ARBA" id="ARBA00022741"/>
    </source>
</evidence>
<dbReference type="InterPro" id="IPR003593">
    <property type="entry name" value="AAA+_ATPase"/>
</dbReference>
<dbReference type="SMART" id="SM00382">
    <property type="entry name" value="AAA"/>
    <property type="match status" value="1"/>
</dbReference>
<sequence length="368" mass="39448">MPGCALLLAGDPGIGKSTLLMGAMAQLARGRKTLYVSGEESLAQIKMRAERMQIGGDGFDVLMETRLENIEQAIIETEPAVLCLDSIQTVASDDLPAAAGTVTQVRECAQRLIAAAKMRGMALFLVGHVTKEGQIAGPRVLEHMVDTVLYFEGERGHSYRILRAVKNRFGAANEIGVFEMRDVGLAEVDNPSELFLSERVQGAAGSVVFAGLEGTRPVLIEIQSLVAPSPLPQPRRTAIGFDVNRLAMLTAVLEKRLGLGLFNHDIFLNVAGGFRVTEPAADLAVAVSLYASLRNMSADRGLVIVGEVGLGGETRAVSHIATRLKEAEKLGFNRCLLPDKSMKNLPSPGAMRLEGVASVEEAIERFDV</sequence>
<keyword evidence="4" id="KW-0378">Hydrolase</keyword>
<dbReference type="STRING" id="1434232.MAIT1_01406"/>
<dbReference type="InterPro" id="IPR027417">
    <property type="entry name" value="P-loop_NTPase"/>
</dbReference>
<accession>A0A1Y2K073</accession>
<dbReference type="InterPro" id="IPR014721">
    <property type="entry name" value="Ribsml_uS5_D2-typ_fold_subgr"/>
</dbReference>
<keyword evidence="10" id="KW-0863">Zinc-finger</keyword>
<feature type="domain" description="RecA family profile 1" evidence="11">
    <location>
        <begin position="1"/>
        <end position="129"/>
    </location>
</feature>
<dbReference type="AlphaFoldDB" id="A0A1Y2K073"/>
<dbReference type="GO" id="GO:0005829">
    <property type="term" value="C:cytosol"/>
    <property type="evidence" value="ECO:0007669"/>
    <property type="project" value="TreeGrafter"/>
</dbReference>
<dbReference type="PANTHER" id="PTHR32472">
    <property type="entry name" value="DNA REPAIR PROTEIN RADA"/>
    <property type="match status" value="1"/>
</dbReference>
<dbReference type="GO" id="GO:0000725">
    <property type="term" value="P:recombinational repair"/>
    <property type="evidence" value="ECO:0007669"/>
    <property type="project" value="TreeGrafter"/>
</dbReference>
<keyword evidence="5 10" id="KW-0067">ATP-binding</keyword>
<comment type="function">
    <text evidence="10">DNA-dependent ATPase involved in processing of recombination intermediates, plays a role in repairing DNA breaks. Stimulates the branch migration of RecA-mediated strand transfer reactions, allowing the 3' invading strand to extend heteroduplex DNA faster. Binds ssDNA in the presence of ADP but not other nucleotides, has ATPase activity that is stimulated by ssDNA and various branched DNA structures, but inhibited by SSB. Does not have RecA's homology-searching function.</text>
</comment>
<comment type="caution">
    <text evidence="12">The sequence shown here is derived from an EMBL/GenBank/DDBJ whole genome shotgun (WGS) entry which is preliminary data.</text>
</comment>